<keyword evidence="13" id="KW-1185">Reference proteome</keyword>
<reference evidence="12" key="1">
    <citation type="submission" date="2018-11" db="EMBL/GenBank/DDBJ databases">
        <authorList>
            <person name="Alioto T."/>
            <person name="Alioto T."/>
        </authorList>
    </citation>
    <scope>NUCLEOTIDE SEQUENCE</scope>
</reference>
<evidence type="ECO:0000256" key="3">
    <source>
        <dbReference type="ARBA" id="ARBA00022461"/>
    </source>
</evidence>
<dbReference type="Gene3D" id="2.60.470.10">
    <property type="entry name" value="Acid-sensing ion channels like domains"/>
    <property type="match status" value="1"/>
</dbReference>
<organism evidence="12 13">
    <name type="scientific">Mytilus galloprovincialis</name>
    <name type="common">Mediterranean mussel</name>
    <dbReference type="NCBI Taxonomy" id="29158"/>
    <lineage>
        <taxon>Eukaryota</taxon>
        <taxon>Metazoa</taxon>
        <taxon>Spiralia</taxon>
        <taxon>Lophotrochozoa</taxon>
        <taxon>Mollusca</taxon>
        <taxon>Bivalvia</taxon>
        <taxon>Autobranchia</taxon>
        <taxon>Pteriomorphia</taxon>
        <taxon>Mytilida</taxon>
        <taxon>Mytiloidea</taxon>
        <taxon>Mytilidae</taxon>
        <taxon>Mytilinae</taxon>
        <taxon>Mytilus</taxon>
    </lineage>
</organism>
<evidence type="ECO:0000256" key="8">
    <source>
        <dbReference type="ARBA" id="ARBA00023136"/>
    </source>
</evidence>
<proteinExistence type="inferred from homology"/>
<comment type="caution">
    <text evidence="12">The sequence shown here is derived from an EMBL/GenBank/DDBJ whole genome shotgun (WGS) entry which is preliminary data.</text>
</comment>
<gene>
    <name evidence="12" type="ORF">MGAL_10B006850</name>
</gene>
<evidence type="ECO:0000313" key="12">
    <source>
        <dbReference type="EMBL" id="VDI04329.1"/>
    </source>
</evidence>
<dbReference type="Proteomes" id="UP000596742">
    <property type="component" value="Unassembled WGS sequence"/>
</dbReference>
<sequence length="202" mass="23260">MVDIGECTSRRFNANGKMLTRQHGKRSNLQIETRAKEIQIAVHTPREEPDMYSESITVGQDTDTYIEVHRREDIALPSPFISDGTMCQENYDYFDCNRKCWNELLKKQCGCTMNRSVMTMESSAICLAACPPQCKVITYDVIVSSRTSNESWRTDGIISWRKYPHHYRAAGIHNIYHVVAYSTSIKKKCRSKLKELTLDHAI</sequence>
<dbReference type="AlphaFoldDB" id="A0A8B6CHI9"/>
<evidence type="ECO:0000256" key="2">
    <source>
        <dbReference type="ARBA" id="ARBA00022448"/>
    </source>
</evidence>
<keyword evidence="7 11" id="KW-0406">Ion transport</keyword>
<evidence type="ECO:0000256" key="11">
    <source>
        <dbReference type="RuleBase" id="RU000679"/>
    </source>
</evidence>
<keyword evidence="8" id="KW-0472">Membrane</keyword>
<keyword evidence="9 11" id="KW-0739">Sodium transport</keyword>
<dbReference type="GO" id="GO:0015280">
    <property type="term" value="F:ligand-gated sodium channel activity"/>
    <property type="evidence" value="ECO:0007669"/>
    <property type="project" value="TreeGrafter"/>
</dbReference>
<evidence type="ECO:0000256" key="6">
    <source>
        <dbReference type="ARBA" id="ARBA00023053"/>
    </source>
</evidence>
<evidence type="ECO:0000313" key="13">
    <source>
        <dbReference type="Proteomes" id="UP000596742"/>
    </source>
</evidence>
<evidence type="ECO:0000256" key="7">
    <source>
        <dbReference type="ARBA" id="ARBA00023065"/>
    </source>
</evidence>
<keyword evidence="3 11" id="KW-0894">Sodium channel</keyword>
<accession>A0A8B6CHI9</accession>
<keyword evidence="2 11" id="KW-0813">Transport</keyword>
<protein>
    <submittedName>
        <fullName evidence="12">Uncharacterized protein</fullName>
    </submittedName>
</protein>
<evidence type="ECO:0000256" key="5">
    <source>
        <dbReference type="ARBA" id="ARBA00022989"/>
    </source>
</evidence>
<keyword evidence="6" id="KW-0915">Sodium</keyword>
<keyword evidence="10 11" id="KW-0407">Ion channel</keyword>
<dbReference type="PANTHER" id="PTHR11690">
    <property type="entry name" value="AMILORIDE-SENSITIVE SODIUM CHANNEL-RELATED"/>
    <property type="match status" value="1"/>
</dbReference>
<dbReference type="GO" id="GO:0005886">
    <property type="term" value="C:plasma membrane"/>
    <property type="evidence" value="ECO:0007669"/>
    <property type="project" value="TreeGrafter"/>
</dbReference>
<evidence type="ECO:0000256" key="4">
    <source>
        <dbReference type="ARBA" id="ARBA00022692"/>
    </source>
</evidence>
<evidence type="ECO:0000256" key="9">
    <source>
        <dbReference type="ARBA" id="ARBA00023201"/>
    </source>
</evidence>
<evidence type="ECO:0000256" key="1">
    <source>
        <dbReference type="ARBA" id="ARBA00004141"/>
    </source>
</evidence>
<keyword evidence="5" id="KW-1133">Transmembrane helix</keyword>
<name>A0A8B6CHI9_MYTGA</name>
<dbReference type="Pfam" id="PF00858">
    <property type="entry name" value="ASC"/>
    <property type="match status" value="1"/>
</dbReference>
<dbReference type="InterPro" id="IPR001873">
    <property type="entry name" value="ENaC"/>
</dbReference>
<evidence type="ECO:0000256" key="10">
    <source>
        <dbReference type="ARBA" id="ARBA00023303"/>
    </source>
</evidence>
<comment type="similarity">
    <text evidence="11">Belongs to the amiloride-sensitive sodium channel (TC 1.A.6) family.</text>
</comment>
<dbReference type="PANTHER" id="PTHR11690:SF248">
    <property type="entry name" value="PICKPOCKET 17, ISOFORM A"/>
    <property type="match status" value="1"/>
</dbReference>
<dbReference type="EMBL" id="UYJE01001692">
    <property type="protein sequence ID" value="VDI04329.1"/>
    <property type="molecule type" value="Genomic_DNA"/>
</dbReference>
<keyword evidence="4 11" id="KW-0812">Transmembrane</keyword>
<comment type="subcellular location">
    <subcellularLocation>
        <location evidence="1">Membrane</location>
        <topology evidence="1">Multi-pass membrane protein</topology>
    </subcellularLocation>
</comment>